<accession>A0ABV5PMD8</accession>
<keyword evidence="2" id="KW-1185">Reference proteome</keyword>
<name>A0ABV5PMD8_STRCM</name>
<evidence type="ECO:0000313" key="1">
    <source>
        <dbReference type="EMBL" id="MFB9524390.1"/>
    </source>
</evidence>
<protein>
    <submittedName>
        <fullName evidence="1">Uncharacterized protein</fullName>
    </submittedName>
</protein>
<organism evidence="1 2">
    <name type="scientific">Streptomyces cremeus</name>
    <dbReference type="NCBI Taxonomy" id="66881"/>
    <lineage>
        <taxon>Bacteria</taxon>
        <taxon>Bacillati</taxon>
        <taxon>Actinomycetota</taxon>
        <taxon>Actinomycetes</taxon>
        <taxon>Kitasatosporales</taxon>
        <taxon>Streptomycetaceae</taxon>
        <taxon>Streptomyces</taxon>
    </lineage>
</organism>
<comment type="caution">
    <text evidence="1">The sequence shown here is derived from an EMBL/GenBank/DDBJ whole genome shotgun (WGS) entry which is preliminary data.</text>
</comment>
<dbReference type="EMBL" id="JBHMCR010000022">
    <property type="protein sequence ID" value="MFB9524390.1"/>
    <property type="molecule type" value="Genomic_DNA"/>
</dbReference>
<proteinExistence type="predicted"/>
<dbReference type="Proteomes" id="UP001589718">
    <property type="component" value="Unassembled WGS sequence"/>
</dbReference>
<sequence length="131" mass="14247">MAWNEWNELKSAPAPRADLIAHQDDLGAVGHEAYVLHGALLRHADVAARDHSARTAAALRRYHFAMGAALETTAGVWTSQLRSLLQACAHISNHLDHTKAAHARDDAKIRTAIRGVAAPEVPVSRLSAYFK</sequence>
<evidence type="ECO:0000313" key="2">
    <source>
        <dbReference type="Proteomes" id="UP001589718"/>
    </source>
</evidence>
<reference evidence="1 2" key="1">
    <citation type="submission" date="2024-09" db="EMBL/GenBank/DDBJ databases">
        <authorList>
            <person name="Sun Q."/>
            <person name="Mori K."/>
        </authorList>
    </citation>
    <scope>NUCLEOTIDE SEQUENCE [LARGE SCALE GENOMIC DNA]</scope>
    <source>
        <strain evidence="1 2">JCM 4362</strain>
    </source>
</reference>
<gene>
    <name evidence="1" type="ORF">ACFFTU_31090</name>
</gene>
<dbReference type="RefSeq" id="WP_345224418.1">
    <property type="nucleotide sequence ID" value="NZ_BAAAXE010000013.1"/>
</dbReference>